<dbReference type="AlphaFoldDB" id="A0A314YJ05"/>
<evidence type="ECO:0000256" key="2">
    <source>
        <dbReference type="ARBA" id="ARBA00023002"/>
    </source>
</evidence>
<keyword evidence="5" id="KW-1185">Reference proteome</keyword>
<proteinExistence type="predicted"/>
<gene>
    <name evidence="4" type="ORF">Pyn_01768</name>
</gene>
<sequence>MKAVVITTPGGPEVLQLHEVEDPELKDNEVLIKVEATALNRADILQRKGMYPPPPAIGKQVSRWQVGDKVCAILSGGGYAEKVAVPAGQVLPAPIGASLQDAG</sequence>
<dbReference type="Pfam" id="PF08240">
    <property type="entry name" value="ADH_N"/>
    <property type="match status" value="1"/>
</dbReference>
<evidence type="ECO:0000259" key="3">
    <source>
        <dbReference type="Pfam" id="PF08240"/>
    </source>
</evidence>
<dbReference type="Gene3D" id="3.90.180.10">
    <property type="entry name" value="Medium-chain alcohol dehydrogenases, catalytic domain"/>
    <property type="match status" value="1"/>
</dbReference>
<dbReference type="OrthoDB" id="3941538at2759"/>
<protein>
    <submittedName>
        <fullName evidence="4">Quinone oxidoreductase PIG3-like isoform X3</fullName>
    </submittedName>
</protein>
<keyword evidence="1" id="KW-0521">NADP</keyword>
<organism evidence="4 5">
    <name type="scientific">Prunus yedoensis var. nudiflora</name>
    <dbReference type="NCBI Taxonomy" id="2094558"/>
    <lineage>
        <taxon>Eukaryota</taxon>
        <taxon>Viridiplantae</taxon>
        <taxon>Streptophyta</taxon>
        <taxon>Embryophyta</taxon>
        <taxon>Tracheophyta</taxon>
        <taxon>Spermatophyta</taxon>
        <taxon>Magnoliopsida</taxon>
        <taxon>eudicotyledons</taxon>
        <taxon>Gunneridae</taxon>
        <taxon>Pentapetalae</taxon>
        <taxon>rosids</taxon>
        <taxon>fabids</taxon>
        <taxon>Rosales</taxon>
        <taxon>Rosaceae</taxon>
        <taxon>Amygdaloideae</taxon>
        <taxon>Amygdaleae</taxon>
        <taxon>Prunus</taxon>
    </lineage>
</organism>
<keyword evidence="2" id="KW-0560">Oxidoreductase</keyword>
<dbReference type="GO" id="GO:0016651">
    <property type="term" value="F:oxidoreductase activity, acting on NAD(P)H"/>
    <property type="evidence" value="ECO:0007669"/>
    <property type="project" value="TreeGrafter"/>
</dbReference>
<evidence type="ECO:0000313" key="5">
    <source>
        <dbReference type="Proteomes" id="UP000250321"/>
    </source>
</evidence>
<dbReference type="PANTHER" id="PTHR48106:SF8">
    <property type="entry name" value="OS02G0805600 PROTEIN"/>
    <property type="match status" value="1"/>
</dbReference>
<dbReference type="InterPro" id="IPR011032">
    <property type="entry name" value="GroES-like_sf"/>
</dbReference>
<feature type="domain" description="Alcohol dehydrogenase-like N-terminal" evidence="3">
    <location>
        <begin position="27"/>
        <end position="94"/>
    </location>
</feature>
<evidence type="ECO:0000313" key="4">
    <source>
        <dbReference type="EMBL" id="PQQ06080.1"/>
    </source>
</evidence>
<evidence type="ECO:0000256" key="1">
    <source>
        <dbReference type="ARBA" id="ARBA00022857"/>
    </source>
</evidence>
<comment type="caution">
    <text evidence="4">The sequence shown here is derived from an EMBL/GenBank/DDBJ whole genome shotgun (WGS) entry which is preliminary data.</text>
</comment>
<accession>A0A314YJ05</accession>
<dbReference type="EMBL" id="PJQY01001011">
    <property type="protein sequence ID" value="PQQ06080.1"/>
    <property type="molecule type" value="Genomic_DNA"/>
</dbReference>
<name>A0A314YJ05_PRUYE</name>
<dbReference type="InterPro" id="IPR013154">
    <property type="entry name" value="ADH-like_N"/>
</dbReference>
<dbReference type="STRING" id="2094558.A0A314YJ05"/>
<reference evidence="4 5" key="1">
    <citation type="submission" date="2018-02" db="EMBL/GenBank/DDBJ databases">
        <title>Draft genome of wild Prunus yedoensis var. nudiflora.</title>
        <authorList>
            <person name="Baek S."/>
            <person name="Kim J.-H."/>
            <person name="Choi K."/>
            <person name="Kim G.-B."/>
            <person name="Cho A."/>
            <person name="Jang H."/>
            <person name="Shin C.-H."/>
            <person name="Yu H.-J."/>
            <person name="Mun J.-H."/>
        </authorList>
    </citation>
    <scope>NUCLEOTIDE SEQUENCE [LARGE SCALE GENOMIC DNA]</scope>
    <source>
        <strain evidence="5">cv. Jeju island</strain>
        <tissue evidence="4">Leaf</tissue>
    </source>
</reference>
<dbReference type="SUPFAM" id="SSF50129">
    <property type="entry name" value="GroES-like"/>
    <property type="match status" value="1"/>
</dbReference>
<dbReference type="Proteomes" id="UP000250321">
    <property type="component" value="Unassembled WGS sequence"/>
</dbReference>
<dbReference type="GO" id="GO:0070402">
    <property type="term" value="F:NADPH binding"/>
    <property type="evidence" value="ECO:0007669"/>
    <property type="project" value="TreeGrafter"/>
</dbReference>
<dbReference type="PANTHER" id="PTHR48106">
    <property type="entry name" value="QUINONE OXIDOREDUCTASE PIG3-RELATED"/>
    <property type="match status" value="1"/>
</dbReference>